<dbReference type="AlphaFoldDB" id="A0A1A8XIH8"/>
<organism evidence="1 2">
    <name type="scientific">Candidatus Accumulibacter aalborgensis</name>
    <dbReference type="NCBI Taxonomy" id="1860102"/>
    <lineage>
        <taxon>Bacteria</taxon>
        <taxon>Pseudomonadati</taxon>
        <taxon>Pseudomonadota</taxon>
        <taxon>Betaproteobacteria</taxon>
        <taxon>Candidatus Accumulibacter</taxon>
    </lineage>
</organism>
<keyword evidence="2" id="KW-1185">Reference proteome</keyword>
<dbReference type="EMBL" id="FLQX01000035">
    <property type="protein sequence ID" value="SBT04187.1"/>
    <property type="molecule type" value="Genomic_DNA"/>
</dbReference>
<evidence type="ECO:0000313" key="1">
    <source>
        <dbReference type="EMBL" id="SBT04187.1"/>
    </source>
</evidence>
<reference evidence="1 2" key="1">
    <citation type="submission" date="2016-06" db="EMBL/GenBank/DDBJ databases">
        <authorList>
            <person name="Kjaerup R.B."/>
            <person name="Dalgaard T.S."/>
            <person name="Juul-Madsen H.R."/>
        </authorList>
    </citation>
    <scope>NUCLEOTIDE SEQUENCE [LARGE SCALE GENOMIC DNA]</scope>
    <source>
        <strain evidence="1">3</strain>
    </source>
</reference>
<accession>A0A1A8XIH8</accession>
<dbReference type="Proteomes" id="UP000199169">
    <property type="component" value="Unassembled WGS sequence"/>
</dbReference>
<gene>
    <name evidence="1" type="ORF">ACCAA_130132</name>
</gene>
<name>A0A1A8XIH8_9PROT</name>
<sequence>MMNAVLVTVAFLLQIEAAMGSKICEGSSCSLIVYYRPNCPTTTSHAHLQQTIAAH</sequence>
<proteinExistence type="predicted"/>
<evidence type="ECO:0000313" key="2">
    <source>
        <dbReference type="Proteomes" id="UP000199169"/>
    </source>
</evidence>
<protein>
    <submittedName>
        <fullName evidence="1">Uncharacterized protein</fullName>
    </submittedName>
</protein>